<evidence type="ECO:0000313" key="3">
    <source>
        <dbReference type="Proteomes" id="UP000310200"/>
    </source>
</evidence>
<reference evidence="2 3" key="1">
    <citation type="journal article" date="2019" name="Philos. Trans. R. Soc. Lond., B, Biol. Sci.">
        <title>Ant behaviour and brain gene expression of defending hosts depend on the ecological success of the intruding social parasite.</title>
        <authorList>
            <person name="Kaur R."/>
            <person name="Stoldt M."/>
            <person name="Jongepier E."/>
            <person name="Feldmeyer B."/>
            <person name="Menzel F."/>
            <person name="Bornberg-Bauer E."/>
            <person name="Foitzik S."/>
        </authorList>
    </citation>
    <scope>NUCLEOTIDE SEQUENCE [LARGE SCALE GENOMIC DNA]</scope>
    <source>
        <tissue evidence="2">Whole body</tissue>
    </source>
</reference>
<dbReference type="EMBL" id="QBLH01002887">
    <property type="protein sequence ID" value="TGZ46391.1"/>
    <property type="molecule type" value="Genomic_DNA"/>
</dbReference>
<proteinExistence type="predicted"/>
<feature type="region of interest" description="Disordered" evidence="1">
    <location>
        <begin position="82"/>
        <end position="104"/>
    </location>
</feature>
<accession>A0A4S2KAL7</accession>
<dbReference type="Proteomes" id="UP000310200">
    <property type="component" value="Unassembled WGS sequence"/>
</dbReference>
<name>A0A4S2KAL7_9HYME</name>
<feature type="region of interest" description="Disordered" evidence="1">
    <location>
        <begin position="146"/>
        <end position="174"/>
    </location>
</feature>
<gene>
    <name evidence="2" type="ORF">DBV15_03658</name>
</gene>
<protein>
    <submittedName>
        <fullName evidence="2">Uncharacterized protein</fullName>
    </submittedName>
</protein>
<feature type="compositionally biased region" description="Basic and acidic residues" evidence="1">
    <location>
        <begin position="146"/>
        <end position="160"/>
    </location>
</feature>
<keyword evidence="3" id="KW-1185">Reference proteome</keyword>
<dbReference type="AlphaFoldDB" id="A0A4S2KAL7"/>
<comment type="caution">
    <text evidence="2">The sequence shown here is derived from an EMBL/GenBank/DDBJ whole genome shotgun (WGS) entry which is preliminary data.</text>
</comment>
<sequence length="174" mass="19102">MSDDRNESTLRQNPPPLLQGDGTKANFCFARGNAIPRRDIDYLAHGSKSEYPQPRRGFPSSAGESVNVRILSRDRICASVPSGRVDRDEEGNALVGRSPPMMDPLLHRRVNAPRIRPENEPGVGGRDALSLSLSLLSLSLSFSGRDKTFRDIPPTDRDSSAAETSDCSERSRLI</sequence>
<feature type="region of interest" description="Disordered" evidence="1">
    <location>
        <begin position="1"/>
        <end position="24"/>
    </location>
</feature>
<organism evidence="2 3">
    <name type="scientific">Temnothorax longispinosus</name>
    <dbReference type="NCBI Taxonomy" id="300112"/>
    <lineage>
        <taxon>Eukaryota</taxon>
        <taxon>Metazoa</taxon>
        <taxon>Ecdysozoa</taxon>
        <taxon>Arthropoda</taxon>
        <taxon>Hexapoda</taxon>
        <taxon>Insecta</taxon>
        <taxon>Pterygota</taxon>
        <taxon>Neoptera</taxon>
        <taxon>Endopterygota</taxon>
        <taxon>Hymenoptera</taxon>
        <taxon>Apocrita</taxon>
        <taxon>Aculeata</taxon>
        <taxon>Formicoidea</taxon>
        <taxon>Formicidae</taxon>
        <taxon>Myrmicinae</taxon>
        <taxon>Temnothorax</taxon>
    </lineage>
</organism>
<evidence type="ECO:0000313" key="2">
    <source>
        <dbReference type="EMBL" id="TGZ46391.1"/>
    </source>
</evidence>
<evidence type="ECO:0000256" key="1">
    <source>
        <dbReference type="SAM" id="MobiDB-lite"/>
    </source>
</evidence>